<evidence type="ECO:0000256" key="1">
    <source>
        <dbReference type="ARBA" id="ARBA00023015"/>
    </source>
</evidence>
<dbReference type="InterPro" id="IPR036271">
    <property type="entry name" value="Tet_transcr_reg_TetR-rel_C_sf"/>
</dbReference>
<dbReference type="InterPro" id="IPR023772">
    <property type="entry name" value="DNA-bd_HTH_TetR-type_CS"/>
</dbReference>
<evidence type="ECO:0000256" key="2">
    <source>
        <dbReference type="ARBA" id="ARBA00023125"/>
    </source>
</evidence>
<dbReference type="Pfam" id="PF00440">
    <property type="entry name" value="TetR_N"/>
    <property type="match status" value="1"/>
</dbReference>
<keyword evidence="1" id="KW-0805">Transcription regulation</keyword>
<sequence>MIETRPAAPVQPEPSDEGLRARKKRARREALIDATHRLVERDGIDAVTVEAICEAAGVSARTFFNYFESKDDAVLGHAPWVLSTPATGTFVDGGPTGDLLTDLQELLADAMRHPPMGQERFLRTLELASRDPRLLSRHIAWVEAHRTQMAELVTERLATVDAVQDGSAARVDPDVVASLALFLVHSTAMRWEAAGPETDPREHLAAIVGGLRALVGPPSRDPGRP</sequence>
<dbReference type="Proteomes" id="UP000315842">
    <property type="component" value="Unassembled WGS sequence"/>
</dbReference>
<reference evidence="7 8" key="1">
    <citation type="submission" date="2019-06" db="EMBL/GenBank/DDBJ databases">
        <title>Whole genome shotgun sequence of Cellulomonas uda NBRC 3747.</title>
        <authorList>
            <person name="Hosoyama A."/>
            <person name="Uohara A."/>
            <person name="Ohji S."/>
            <person name="Ichikawa N."/>
        </authorList>
    </citation>
    <scope>NUCLEOTIDE SEQUENCE [LARGE SCALE GENOMIC DNA]</scope>
    <source>
        <strain evidence="7 8">NBRC 3747</strain>
    </source>
</reference>
<evidence type="ECO:0000313" key="8">
    <source>
        <dbReference type="Proteomes" id="UP000315842"/>
    </source>
</evidence>
<dbReference type="InterPro" id="IPR009057">
    <property type="entry name" value="Homeodomain-like_sf"/>
</dbReference>
<feature type="domain" description="HTH tetR-type" evidence="6">
    <location>
        <begin position="25"/>
        <end position="85"/>
    </location>
</feature>
<dbReference type="PROSITE" id="PS50977">
    <property type="entry name" value="HTH_TETR_2"/>
    <property type="match status" value="1"/>
</dbReference>
<gene>
    <name evidence="7" type="ORF">CUD01_05110</name>
</gene>
<dbReference type="InterPro" id="IPR050109">
    <property type="entry name" value="HTH-type_TetR-like_transc_reg"/>
</dbReference>
<dbReference type="PROSITE" id="PS01081">
    <property type="entry name" value="HTH_TETR_1"/>
    <property type="match status" value="1"/>
</dbReference>
<dbReference type="EMBL" id="BJLP01000005">
    <property type="protein sequence ID" value="GEA80067.1"/>
    <property type="molecule type" value="Genomic_DNA"/>
</dbReference>
<organism evidence="7 8">
    <name type="scientific">Cellulomonas uda</name>
    <dbReference type="NCBI Taxonomy" id="1714"/>
    <lineage>
        <taxon>Bacteria</taxon>
        <taxon>Bacillati</taxon>
        <taxon>Actinomycetota</taxon>
        <taxon>Actinomycetes</taxon>
        <taxon>Micrococcales</taxon>
        <taxon>Cellulomonadaceae</taxon>
        <taxon>Cellulomonas</taxon>
    </lineage>
</organism>
<keyword evidence="3" id="KW-0804">Transcription</keyword>
<evidence type="ECO:0000256" key="5">
    <source>
        <dbReference type="SAM" id="MobiDB-lite"/>
    </source>
</evidence>
<dbReference type="AlphaFoldDB" id="A0A4Y3K7Z7"/>
<dbReference type="SUPFAM" id="SSF48498">
    <property type="entry name" value="Tetracyclin repressor-like, C-terminal domain"/>
    <property type="match status" value="1"/>
</dbReference>
<dbReference type="GO" id="GO:0003700">
    <property type="term" value="F:DNA-binding transcription factor activity"/>
    <property type="evidence" value="ECO:0007669"/>
    <property type="project" value="TreeGrafter"/>
</dbReference>
<dbReference type="SUPFAM" id="SSF46689">
    <property type="entry name" value="Homeodomain-like"/>
    <property type="match status" value="1"/>
</dbReference>
<evidence type="ECO:0000256" key="4">
    <source>
        <dbReference type="PROSITE-ProRule" id="PRU00335"/>
    </source>
</evidence>
<protein>
    <submittedName>
        <fullName evidence="7">TetR family transcriptional regulator</fullName>
    </submittedName>
</protein>
<evidence type="ECO:0000256" key="3">
    <source>
        <dbReference type="ARBA" id="ARBA00023163"/>
    </source>
</evidence>
<dbReference type="PANTHER" id="PTHR30055:SF238">
    <property type="entry name" value="MYCOFACTOCIN BIOSYNTHESIS TRANSCRIPTIONAL REGULATOR MFTR-RELATED"/>
    <property type="match status" value="1"/>
</dbReference>
<feature type="DNA-binding region" description="H-T-H motif" evidence="4">
    <location>
        <begin position="48"/>
        <end position="67"/>
    </location>
</feature>
<evidence type="ECO:0000259" key="6">
    <source>
        <dbReference type="PROSITE" id="PS50977"/>
    </source>
</evidence>
<dbReference type="GO" id="GO:0000976">
    <property type="term" value="F:transcription cis-regulatory region binding"/>
    <property type="evidence" value="ECO:0007669"/>
    <property type="project" value="TreeGrafter"/>
</dbReference>
<dbReference type="InterPro" id="IPR001647">
    <property type="entry name" value="HTH_TetR"/>
</dbReference>
<dbReference type="Gene3D" id="1.10.357.10">
    <property type="entry name" value="Tetracycline Repressor, domain 2"/>
    <property type="match status" value="1"/>
</dbReference>
<name>A0A4Y3K7Z7_CELUD</name>
<keyword evidence="2 4" id="KW-0238">DNA-binding</keyword>
<comment type="caution">
    <text evidence="7">The sequence shown here is derived from an EMBL/GenBank/DDBJ whole genome shotgun (WGS) entry which is preliminary data.</text>
</comment>
<evidence type="ECO:0000313" key="7">
    <source>
        <dbReference type="EMBL" id="GEA80067.1"/>
    </source>
</evidence>
<proteinExistence type="predicted"/>
<dbReference type="PANTHER" id="PTHR30055">
    <property type="entry name" value="HTH-TYPE TRANSCRIPTIONAL REGULATOR RUTR"/>
    <property type="match status" value="1"/>
</dbReference>
<dbReference type="PRINTS" id="PR00455">
    <property type="entry name" value="HTHTETR"/>
</dbReference>
<keyword evidence="8" id="KW-1185">Reference proteome</keyword>
<accession>A0A4Y3K7Z7</accession>
<dbReference type="RefSeq" id="WP_244937618.1">
    <property type="nucleotide sequence ID" value="NZ_BJLP01000005.1"/>
</dbReference>
<feature type="region of interest" description="Disordered" evidence="5">
    <location>
        <begin position="1"/>
        <end position="22"/>
    </location>
</feature>